<evidence type="ECO:0000256" key="4">
    <source>
        <dbReference type="ARBA" id="ARBA00023054"/>
    </source>
</evidence>
<dbReference type="PANTHER" id="PTHR30563">
    <property type="entry name" value="DNA RECOMBINATION PROTEIN RMUC"/>
    <property type="match status" value="1"/>
</dbReference>
<dbReference type="Proteomes" id="UP001623290">
    <property type="component" value="Chromosome"/>
</dbReference>
<dbReference type="Pfam" id="PF02646">
    <property type="entry name" value="RmuC"/>
    <property type="match status" value="1"/>
</dbReference>
<comment type="function">
    <text evidence="1">Involved in DNA recombination.</text>
</comment>
<gene>
    <name evidence="7" type="primary">rmuC</name>
    <name evidence="7" type="ORF">RPE78_06610</name>
</gene>
<keyword evidence="4" id="KW-0175">Coiled coil</keyword>
<evidence type="ECO:0000313" key="7">
    <source>
        <dbReference type="EMBL" id="WRY34949.1"/>
    </source>
</evidence>
<dbReference type="RefSeq" id="WP_406721569.1">
    <property type="nucleotide sequence ID" value="NZ_CP135443.1"/>
</dbReference>
<evidence type="ECO:0000256" key="2">
    <source>
        <dbReference type="ARBA" id="ARBA00009840"/>
    </source>
</evidence>
<proteinExistence type="inferred from homology"/>
<dbReference type="PANTHER" id="PTHR30563:SF0">
    <property type="entry name" value="DNA RECOMBINATION PROTEIN RMUC"/>
    <property type="match status" value="1"/>
</dbReference>
<dbReference type="EMBL" id="CP135443">
    <property type="protein sequence ID" value="WRY34949.1"/>
    <property type="molecule type" value="Genomic_DNA"/>
</dbReference>
<comment type="similarity">
    <text evidence="2">Belongs to the RmuC family.</text>
</comment>
<reference evidence="7 8" key="1">
    <citation type="submission" date="2023-09" db="EMBL/GenBank/DDBJ databases">
        <title>Thioclava shenzhenensis sp. nov., a multidrug resistant bacteria-antagonizing species isolated from coastal seawater.</title>
        <authorList>
            <person name="Long M."/>
        </authorList>
    </citation>
    <scope>NUCLEOTIDE SEQUENCE [LARGE SCALE GENOMIC DNA]</scope>
    <source>
        <strain evidence="7 8">FTW29</strain>
    </source>
</reference>
<evidence type="ECO:0000256" key="1">
    <source>
        <dbReference type="ARBA" id="ARBA00003416"/>
    </source>
</evidence>
<organism evidence="7 8">
    <name type="scientific">Thioclava litoralis</name>
    <dbReference type="NCBI Taxonomy" id="3076557"/>
    <lineage>
        <taxon>Bacteria</taxon>
        <taxon>Pseudomonadati</taxon>
        <taxon>Pseudomonadota</taxon>
        <taxon>Alphaproteobacteria</taxon>
        <taxon>Rhodobacterales</taxon>
        <taxon>Paracoccaceae</taxon>
        <taxon>Thioclava</taxon>
    </lineage>
</organism>
<keyword evidence="5" id="KW-0233">DNA recombination</keyword>
<accession>A0ABZ1E4P1</accession>
<evidence type="ECO:0000313" key="8">
    <source>
        <dbReference type="Proteomes" id="UP001623290"/>
    </source>
</evidence>
<evidence type="ECO:0000256" key="3">
    <source>
        <dbReference type="ARBA" id="ARBA00021840"/>
    </source>
</evidence>
<evidence type="ECO:0000256" key="6">
    <source>
        <dbReference type="SAM" id="MobiDB-lite"/>
    </source>
</evidence>
<protein>
    <recommendedName>
        <fullName evidence="3">DNA recombination protein RmuC homolog</fullName>
    </recommendedName>
</protein>
<sequence>MQTLLNDPVALGLAALALVLLLALVATLRRAGRAEGALAQARTWEGEARRMREALLIEEANSQRLPDVMDELRQTRARLEGEYRHRVQAEQAFHSLKREHEARLEELRGMKREIEDRFSHVASGVLQQNSEAFLRLVSERFQTHQQGAREELDRRSKAIEHLVKPLDQRLGEMGVKIAELEKARGEAYGAIHQQVQALAEGQAHLGLETRKLVQALRAPKTRGRWGEMQLRQVFEMAGMTENVDFHLEQHVATDEGARRPDAVVHIPGGRSIVVDAKTPLEAYLDALDAETPDQQAAQLARHASHIRTHVKQLASKSYQSQIEGTPDFVVMFIPGETFVSAAAEADPGLIDYAFAQKVLIATPTTLMALVKAIAYGWQQERMARNALEVQKTARDLYDRLKVFGTHVDGIGRALTQSVDRYNKAVGSLEGRVLPAARRFEVMGVVPEESSMDSPGFVEAHPRGLSSPLLADDTSQA</sequence>
<name>A0ABZ1E4P1_9RHOB</name>
<evidence type="ECO:0000256" key="5">
    <source>
        <dbReference type="ARBA" id="ARBA00023172"/>
    </source>
</evidence>
<dbReference type="InterPro" id="IPR003798">
    <property type="entry name" value="DNA_recombination_RmuC"/>
</dbReference>
<feature type="region of interest" description="Disordered" evidence="6">
    <location>
        <begin position="450"/>
        <end position="476"/>
    </location>
</feature>
<keyword evidence="8" id="KW-1185">Reference proteome</keyword>